<protein>
    <recommendedName>
        <fullName evidence="6">Methylamine utilisation protein MauE domain-containing protein</fullName>
    </recommendedName>
</protein>
<feature type="transmembrane region" description="Helical" evidence="5">
    <location>
        <begin position="183"/>
        <end position="203"/>
    </location>
</feature>
<dbReference type="OrthoDB" id="702624at2"/>
<feature type="transmembrane region" description="Helical" evidence="5">
    <location>
        <begin position="145"/>
        <end position="162"/>
    </location>
</feature>
<dbReference type="GO" id="GO:0030416">
    <property type="term" value="P:methylamine metabolic process"/>
    <property type="evidence" value="ECO:0007669"/>
    <property type="project" value="InterPro"/>
</dbReference>
<evidence type="ECO:0000256" key="1">
    <source>
        <dbReference type="ARBA" id="ARBA00004141"/>
    </source>
</evidence>
<evidence type="ECO:0000313" key="8">
    <source>
        <dbReference type="Proteomes" id="UP000309872"/>
    </source>
</evidence>
<keyword evidence="8" id="KW-1185">Reference proteome</keyword>
<dbReference type="RefSeq" id="WP_136820939.1">
    <property type="nucleotide sequence ID" value="NZ_BMJX01000003.1"/>
</dbReference>
<dbReference type="Proteomes" id="UP000309872">
    <property type="component" value="Unassembled WGS sequence"/>
</dbReference>
<name>A0A4U0H2I9_9SPHI</name>
<accession>A0A4U0H2I9</accession>
<comment type="subcellular location">
    <subcellularLocation>
        <location evidence="1">Membrane</location>
        <topology evidence="1">Multi-pass membrane protein</topology>
    </subcellularLocation>
</comment>
<proteinExistence type="predicted"/>
<reference evidence="7 8" key="1">
    <citation type="submission" date="2019-04" db="EMBL/GenBank/DDBJ databases">
        <title>Sphingobacterium olei sp. nov., isolated from oil-contaminated soil.</title>
        <authorList>
            <person name="Liu B."/>
        </authorList>
    </citation>
    <scope>NUCLEOTIDE SEQUENCE [LARGE SCALE GENOMIC DNA]</scope>
    <source>
        <strain evidence="7 8">Y3L14</strain>
    </source>
</reference>
<dbReference type="Pfam" id="PF07291">
    <property type="entry name" value="MauE"/>
    <property type="match status" value="1"/>
</dbReference>
<sequence>MKTRKRHIIGYSLQIFLMIFWLYVALDKLWGLKAFHVSLLRQPFPNWWADILYWALPLTELVIALLLAFVASSRGKDDRRNLLNKQRLLPRFAHRNDVVFNPYLLSALLLLIFTIYIALGVAGLYAKKPCGCASVFSGLSWEWHLLVNIVLLGLSTLGWYLSGPTNPIDTAIRYKKSIKLFRTFLLFVSIPVYHIVLVVYRRFPRKFAPFPGRPVWV</sequence>
<evidence type="ECO:0000256" key="4">
    <source>
        <dbReference type="ARBA" id="ARBA00023136"/>
    </source>
</evidence>
<feature type="transmembrane region" description="Helical" evidence="5">
    <location>
        <begin position="103"/>
        <end position="125"/>
    </location>
</feature>
<feature type="transmembrane region" description="Helical" evidence="5">
    <location>
        <begin position="12"/>
        <end position="31"/>
    </location>
</feature>
<gene>
    <name evidence="7" type="ORF">FAZ19_11875</name>
</gene>
<evidence type="ECO:0000256" key="2">
    <source>
        <dbReference type="ARBA" id="ARBA00022692"/>
    </source>
</evidence>
<feature type="domain" description="Methylamine utilisation protein MauE" evidence="6">
    <location>
        <begin position="8"/>
        <end position="160"/>
    </location>
</feature>
<evidence type="ECO:0000313" key="7">
    <source>
        <dbReference type="EMBL" id="TJY65810.1"/>
    </source>
</evidence>
<dbReference type="InterPro" id="IPR009908">
    <property type="entry name" value="Methylamine_util_MauE"/>
</dbReference>
<comment type="caution">
    <text evidence="7">The sequence shown here is derived from an EMBL/GenBank/DDBJ whole genome shotgun (WGS) entry which is preliminary data.</text>
</comment>
<dbReference type="EMBL" id="SUKA01000003">
    <property type="protein sequence ID" value="TJY65810.1"/>
    <property type="molecule type" value="Genomic_DNA"/>
</dbReference>
<feature type="transmembrane region" description="Helical" evidence="5">
    <location>
        <begin position="51"/>
        <end position="71"/>
    </location>
</feature>
<keyword evidence="4 5" id="KW-0472">Membrane</keyword>
<organism evidence="7 8">
    <name type="scientific">Sphingobacterium alkalisoli</name>
    <dbReference type="NCBI Taxonomy" id="1874115"/>
    <lineage>
        <taxon>Bacteria</taxon>
        <taxon>Pseudomonadati</taxon>
        <taxon>Bacteroidota</taxon>
        <taxon>Sphingobacteriia</taxon>
        <taxon>Sphingobacteriales</taxon>
        <taxon>Sphingobacteriaceae</taxon>
        <taxon>Sphingobacterium</taxon>
    </lineage>
</organism>
<dbReference type="GO" id="GO:0016020">
    <property type="term" value="C:membrane"/>
    <property type="evidence" value="ECO:0007669"/>
    <property type="project" value="UniProtKB-SubCell"/>
</dbReference>
<dbReference type="AlphaFoldDB" id="A0A4U0H2I9"/>
<keyword evidence="3 5" id="KW-1133">Transmembrane helix</keyword>
<evidence type="ECO:0000256" key="3">
    <source>
        <dbReference type="ARBA" id="ARBA00022989"/>
    </source>
</evidence>
<evidence type="ECO:0000259" key="6">
    <source>
        <dbReference type="Pfam" id="PF07291"/>
    </source>
</evidence>
<keyword evidence="2 5" id="KW-0812">Transmembrane</keyword>
<evidence type="ECO:0000256" key="5">
    <source>
        <dbReference type="SAM" id="Phobius"/>
    </source>
</evidence>